<feature type="transmembrane region" description="Helical" evidence="2">
    <location>
        <begin position="73"/>
        <end position="91"/>
    </location>
</feature>
<comment type="caution">
    <text evidence="3">The sequence shown here is derived from an EMBL/GenBank/DDBJ whole genome shotgun (WGS) entry which is preliminary data.</text>
</comment>
<sequence>MMAEATTSRRRATGRTLLIVSALGTAGFAGWSMAQLQLSTPETFLAEAWHAFGLVVFAGLFALVAWRPRAYPGLMELTILHSAGMFTLAFINQDAEGSTANMVLHGLLTLALLVAYVVLGCVKAWGRQSTGAPAVSSSARTGGTAKEAPRASSSSSSPTNSSGPAQGTAADSTKKPAPGAQPQRGLDRGTSPANRESSPTTQPGTQPTKPIPQSLPEDRPRG</sequence>
<accession>A0ABR9JGF1</accession>
<name>A0ABR9JGF1_9MICC</name>
<feature type="compositionally biased region" description="Low complexity" evidence="1">
    <location>
        <begin position="152"/>
        <end position="162"/>
    </location>
</feature>
<feature type="region of interest" description="Disordered" evidence="1">
    <location>
        <begin position="130"/>
        <end position="222"/>
    </location>
</feature>
<organism evidence="3 4">
    <name type="scientific">Nesterenkonia lutea</name>
    <dbReference type="NCBI Taxonomy" id="272919"/>
    <lineage>
        <taxon>Bacteria</taxon>
        <taxon>Bacillati</taxon>
        <taxon>Actinomycetota</taxon>
        <taxon>Actinomycetes</taxon>
        <taxon>Micrococcales</taxon>
        <taxon>Micrococcaceae</taxon>
        <taxon>Nesterenkonia</taxon>
    </lineage>
</organism>
<feature type="compositionally biased region" description="Polar residues" evidence="1">
    <location>
        <begin position="130"/>
        <end position="141"/>
    </location>
</feature>
<dbReference type="RefSeq" id="WP_192595941.1">
    <property type="nucleotide sequence ID" value="NZ_BAAALJ010000013.1"/>
</dbReference>
<evidence type="ECO:0000313" key="3">
    <source>
        <dbReference type="EMBL" id="MBE1525014.1"/>
    </source>
</evidence>
<evidence type="ECO:0008006" key="5">
    <source>
        <dbReference type="Google" id="ProtNLM"/>
    </source>
</evidence>
<evidence type="ECO:0000256" key="2">
    <source>
        <dbReference type="SAM" id="Phobius"/>
    </source>
</evidence>
<feature type="transmembrane region" description="Helical" evidence="2">
    <location>
        <begin position="44"/>
        <end position="66"/>
    </location>
</feature>
<keyword evidence="2" id="KW-0472">Membrane</keyword>
<protein>
    <recommendedName>
        <fullName evidence="5">DUF4383 domain-containing protein</fullName>
    </recommendedName>
</protein>
<reference evidence="3 4" key="1">
    <citation type="submission" date="2020-10" db="EMBL/GenBank/DDBJ databases">
        <title>Sequencing the genomes of 1000 actinobacteria strains.</title>
        <authorList>
            <person name="Klenk H.-P."/>
        </authorList>
    </citation>
    <scope>NUCLEOTIDE SEQUENCE [LARGE SCALE GENOMIC DNA]</scope>
    <source>
        <strain evidence="3 4">DSM 15666</strain>
    </source>
</reference>
<keyword evidence="2" id="KW-0812">Transmembrane</keyword>
<feature type="transmembrane region" description="Helical" evidence="2">
    <location>
        <begin position="103"/>
        <end position="122"/>
    </location>
</feature>
<keyword evidence="4" id="KW-1185">Reference proteome</keyword>
<gene>
    <name evidence="3" type="ORF">H4W27_002132</name>
</gene>
<dbReference type="EMBL" id="JADBED010000001">
    <property type="protein sequence ID" value="MBE1525014.1"/>
    <property type="molecule type" value="Genomic_DNA"/>
</dbReference>
<proteinExistence type="predicted"/>
<evidence type="ECO:0000256" key="1">
    <source>
        <dbReference type="SAM" id="MobiDB-lite"/>
    </source>
</evidence>
<keyword evidence="2" id="KW-1133">Transmembrane helix</keyword>
<evidence type="ECO:0000313" key="4">
    <source>
        <dbReference type="Proteomes" id="UP000643525"/>
    </source>
</evidence>
<dbReference type="Proteomes" id="UP000643525">
    <property type="component" value="Unassembled WGS sequence"/>
</dbReference>
<feature type="compositionally biased region" description="Low complexity" evidence="1">
    <location>
        <begin position="199"/>
        <end position="212"/>
    </location>
</feature>